<feature type="domain" description="Histone chaperone RTT106/FACT complex subunit SPT16-like middle" evidence="5">
    <location>
        <begin position="278"/>
        <end position="384"/>
    </location>
</feature>
<dbReference type="EMBL" id="KV407455">
    <property type="protein sequence ID" value="KZF25771.1"/>
    <property type="molecule type" value="Genomic_DNA"/>
</dbReference>
<evidence type="ECO:0000256" key="2">
    <source>
        <dbReference type="ARBA" id="ARBA00037550"/>
    </source>
</evidence>
<dbReference type="OrthoDB" id="75754at2759"/>
<evidence type="ECO:0000256" key="3">
    <source>
        <dbReference type="ARBA" id="ARBA00038654"/>
    </source>
</evidence>
<dbReference type="InterPro" id="IPR013719">
    <property type="entry name" value="RTT106/SPT16-like_middle_dom"/>
</dbReference>
<dbReference type="InterPro" id="IPR011993">
    <property type="entry name" value="PH-like_dom_sf"/>
</dbReference>
<dbReference type="InParanoid" id="A0A165J5T9"/>
<evidence type="ECO:0000259" key="5">
    <source>
        <dbReference type="SMART" id="SM01287"/>
    </source>
</evidence>
<comment type="subunit">
    <text evidence="3">Interacts with histones H3 and H4.</text>
</comment>
<feature type="region of interest" description="Disordered" evidence="4">
    <location>
        <begin position="13"/>
        <end position="32"/>
    </location>
</feature>
<feature type="compositionally biased region" description="Polar residues" evidence="4">
    <location>
        <begin position="83"/>
        <end position="99"/>
    </location>
</feature>
<keyword evidence="7" id="KW-1185">Reference proteome</keyword>
<evidence type="ECO:0000256" key="1">
    <source>
        <dbReference type="ARBA" id="ARBA00006159"/>
    </source>
</evidence>
<feature type="compositionally biased region" description="Low complexity" evidence="4">
    <location>
        <begin position="405"/>
        <end position="416"/>
    </location>
</feature>
<dbReference type="Proteomes" id="UP000076632">
    <property type="component" value="Unassembled WGS sequence"/>
</dbReference>
<dbReference type="SUPFAM" id="SSF50729">
    <property type="entry name" value="PH domain-like"/>
    <property type="match status" value="1"/>
</dbReference>
<dbReference type="Pfam" id="PF08512">
    <property type="entry name" value="Rttp106-like_middle"/>
    <property type="match status" value="1"/>
</dbReference>
<comment type="function">
    <text evidence="2">Histones H3 and H4 chaperone involved in the nucleosome formation and heterochromatin silencing. Required for the deposition of H3K56ac-carrying H3-H4 complex onto newly-replicated DNA. Plays a role in the transcriptional regulation of the cell-cycle dependent histone genes by creating a repressive structure at the core histone gene promoter.</text>
</comment>
<dbReference type="GO" id="GO:0042393">
    <property type="term" value="F:histone binding"/>
    <property type="evidence" value="ECO:0007669"/>
    <property type="project" value="TreeGrafter"/>
</dbReference>
<protein>
    <submittedName>
        <fullName evidence="6">Rtt106-domain-containing protein</fullName>
    </submittedName>
</protein>
<dbReference type="PANTHER" id="PTHR45849">
    <property type="entry name" value="FACT COMPLEX SUBUNIT SSRP1"/>
    <property type="match status" value="1"/>
</dbReference>
<gene>
    <name evidence="6" type="ORF">L228DRAFT_244687</name>
</gene>
<dbReference type="SMART" id="SM01287">
    <property type="entry name" value="Rtt106"/>
    <property type="match status" value="1"/>
</dbReference>
<dbReference type="GeneID" id="28897118"/>
<comment type="similarity">
    <text evidence="1">Belongs to the RTT106 family.</text>
</comment>
<dbReference type="PANTHER" id="PTHR45849:SF3">
    <property type="entry name" value="HISTONE CHAPERONE RTT106"/>
    <property type="match status" value="1"/>
</dbReference>
<proteinExistence type="inferred from homology"/>
<dbReference type="GO" id="GO:0031491">
    <property type="term" value="F:nucleosome binding"/>
    <property type="evidence" value="ECO:0007669"/>
    <property type="project" value="TreeGrafter"/>
</dbReference>
<dbReference type="InterPro" id="IPR050454">
    <property type="entry name" value="RTT106/SSRP1_HistChap/FACT"/>
</dbReference>
<evidence type="ECO:0000256" key="4">
    <source>
        <dbReference type="SAM" id="MobiDB-lite"/>
    </source>
</evidence>
<organism evidence="6 7">
    <name type="scientific">Xylona heveae (strain CBS 132557 / TC161)</name>
    <dbReference type="NCBI Taxonomy" id="1328760"/>
    <lineage>
        <taxon>Eukaryota</taxon>
        <taxon>Fungi</taxon>
        <taxon>Dikarya</taxon>
        <taxon>Ascomycota</taxon>
        <taxon>Pezizomycotina</taxon>
        <taxon>Xylonomycetes</taxon>
        <taxon>Xylonales</taxon>
        <taxon>Xylonaceae</taxon>
        <taxon>Xylona</taxon>
    </lineage>
</organism>
<dbReference type="STRING" id="1328760.A0A165J5T9"/>
<name>A0A165J5T9_XYLHT</name>
<dbReference type="RefSeq" id="XP_018191326.1">
    <property type="nucleotide sequence ID" value="XM_018331981.1"/>
</dbReference>
<evidence type="ECO:0000313" key="6">
    <source>
        <dbReference type="EMBL" id="KZF25771.1"/>
    </source>
</evidence>
<feature type="region of interest" description="Disordered" evidence="4">
    <location>
        <begin position="83"/>
        <end position="105"/>
    </location>
</feature>
<dbReference type="FunCoup" id="A0A165J5T9">
    <property type="interactions" value="112"/>
</dbReference>
<accession>A0A165J5T9</accession>
<dbReference type="Gene3D" id="2.30.29.120">
    <property type="match status" value="1"/>
</dbReference>
<feature type="compositionally biased region" description="Polar residues" evidence="4">
    <location>
        <begin position="19"/>
        <end position="31"/>
    </location>
</feature>
<evidence type="ECO:0000313" key="7">
    <source>
        <dbReference type="Proteomes" id="UP000076632"/>
    </source>
</evidence>
<dbReference type="AlphaFoldDB" id="A0A165J5T9"/>
<sequence length="488" mass="53277">MAFAVINSAQQNASLNQQPLRTSDSRGSSAPRTKAYAQAFGSRSDILNDIVEIIRSQPQQADLFDRIAAFTIELQGKIPSSNGAVHQQLDTQGPSSTLNSKKRKAEEELDKNALSSASANGDVWKNTSLAFSSKDISFSVPLRKKMTLEVSGDVNVGIRAINQASGEQELSIAWKSIETIICLPVPEKAQRQHNFCVFPTLDAQRTASPAEPIVWTVTDAPIPKNATPEEASQHQSSDKAVTSALNQVLSKLGKKVIYTDENEFASALVQPHRKHEKAYHVKAFRGNKDGYLFFLSTGIVWGFKKPLVFFPLDCILSVSYTSVLQRTFNLVISASTPITSPSTQTPSSTQTDEAEEIEFSMLDQADFPGIDEYIRRHQLHDASMAEQRRAKRLNINGAPSGGSAAGPKDEGQAAGDVADEGEEESELVKAQRQIEDEEDEEEEDYDPGSEGESEGEGSSSSEEEDEEEGDLVEEELGSEAEMVDADDE</sequence>
<feature type="compositionally biased region" description="Acidic residues" evidence="4">
    <location>
        <begin position="435"/>
        <end position="488"/>
    </location>
</feature>
<reference evidence="6 7" key="1">
    <citation type="journal article" date="2016" name="Fungal Biol.">
        <title>The genome of Xylona heveae provides a window into fungal endophytism.</title>
        <authorList>
            <person name="Gazis R."/>
            <person name="Kuo A."/>
            <person name="Riley R."/>
            <person name="LaButti K."/>
            <person name="Lipzen A."/>
            <person name="Lin J."/>
            <person name="Amirebrahimi M."/>
            <person name="Hesse C.N."/>
            <person name="Spatafora J.W."/>
            <person name="Henrissat B."/>
            <person name="Hainaut M."/>
            <person name="Grigoriev I.V."/>
            <person name="Hibbett D.S."/>
        </authorList>
    </citation>
    <scope>NUCLEOTIDE SEQUENCE [LARGE SCALE GENOMIC DNA]</scope>
    <source>
        <strain evidence="6 7">TC161</strain>
    </source>
</reference>
<dbReference type="OMA" id="AMPEAHR"/>
<feature type="region of interest" description="Disordered" evidence="4">
    <location>
        <begin position="395"/>
        <end position="488"/>
    </location>
</feature>
<dbReference type="Gene3D" id="2.30.29.30">
    <property type="entry name" value="Pleckstrin-homology domain (PH domain)/Phosphotyrosine-binding domain (PTB)"/>
    <property type="match status" value="1"/>
</dbReference>